<evidence type="ECO:0000313" key="3">
    <source>
        <dbReference type="Proteomes" id="UP001165590"/>
    </source>
</evidence>
<dbReference type="RefSeq" id="WP_267027532.1">
    <property type="nucleotide sequence ID" value="NZ_JAIFZO010000002.1"/>
</dbReference>
<evidence type="ECO:0008006" key="4">
    <source>
        <dbReference type="Google" id="ProtNLM"/>
    </source>
</evidence>
<gene>
    <name evidence="2" type="ORF">K3769_18610</name>
</gene>
<keyword evidence="3" id="KW-1185">Reference proteome</keyword>
<dbReference type="EMBL" id="JAIFZO010000002">
    <property type="protein sequence ID" value="MCX4234761.1"/>
    <property type="molecule type" value="Genomic_DNA"/>
</dbReference>
<accession>A0ABT3V550</accession>
<feature type="region of interest" description="Disordered" evidence="1">
    <location>
        <begin position="27"/>
        <end position="54"/>
    </location>
</feature>
<organism evidence="2 3">
    <name type="scientific">Streptomyces ortus</name>
    <dbReference type="NCBI Taxonomy" id="2867268"/>
    <lineage>
        <taxon>Bacteria</taxon>
        <taxon>Bacillati</taxon>
        <taxon>Actinomycetota</taxon>
        <taxon>Actinomycetes</taxon>
        <taxon>Kitasatosporales</taxon>
        <taxon>Streptomycetaceae</taxon>
        <taxon>Streptomyces</taxon>
    </lineage>
</organism>
<comment type="caution">
    <text evidence="2">The sequence shown here is derived from an EMBL/GenBank/DDBJ whole genome shotgun (WGS) entry which is preliminary data.</text>
</comment>
<reference evidence="2" key="1">
    <citation type="journal article" date="2022" name="bioRxiv">
        <title>Discovery and biosynthetic assessment of Streptomyces ortus sp nov. isolated from a deep-sea sponge.</title>
        <authorList>
            <person name="Williams S.E."/>
        </authorList>
    </citation>
    <scope>NUCLEOTIDE SEQUENCE</scope>
    <source>
        <strain evidence="2">A15ISP2-DRY2</strain>
    </source>
</reference>
<proteinExistence type="predicted"/>
<sequence length="54" mass="5796">MSILIAVLLFVSALLSLRAERAPALETPSKIVDAHGPQSPDIKEAQALSRVQDQ</sequence>
<protein>
    <recommendedName>
        <fullName evidence="4">Secreted protein</fullName>
    </recommendedName>
</protein>
<dbReference type="Proteomes" id="UP001165590">
    <property type="component" value="Unassembled WGS sequence"/>
</dbReference>
<evidence type="ECO:0000313" key="2">
    <source>
        <dbReference type="EMBL" id="MCX4234761.1"/>
    </source>
</evidence>
<evidence type="ECO:0000256" key="1">
    <source>
        <dbReference type="SAM" id="MobiDB-lite"/>
    </source>
</evidence>
<name>A0ABT3V550_9ACTN</name>